<proteinExistence type="predicted"/>
<evidence type="ECO:0000313" key="2">
    <source>
        <dbReference type="EMBL" id="SCM59486.1"/>
    </source>
</evidence>
<keyword evidence="1" id="KW-0472">Membrane</keyword>
<evidence type="ECO:0000313" key="3">
    <source>
        <dbReference type="Proteomes" id="UP000178485"/>
    </source>
</evidence>
<evidence type="ECO:0000256" key="1">
    <source>
        <dbReference type="SAM" id="Phobius"/>
    </source>
</evidence>
<accession>A0A1G4GAB0</accession>
<dbReference type="EMBL" id="LT608328">
    <property type="protein sequence ID" value="SCM59486.1"/>
    <property type="molecule type" value="Genomic_DNA"/>
</dbReference>
<organism evidence="2 3">
    <name type="scientific">Petrimonas mucosa</name>
    <dbReference type="NCBI Taxonomy" id="1642646"/>
    <lineage>
        <taxon>Bacteria</taxon>
        <taxon>Pseudomonadati</taxon>
        <taxon>Bacteroidota</taxon>
        <taxon>Bacteroidia</taxon>
        <taxon>Bacteroidales</taxon>
        <taxon>Dysgonomonadaceae</taxon>
        <taxon>Petrimonas</taxon>
    </lineage>
</organism>
<sequence>MTWFFLSISSFVGRQNLNEKVKFLYLFRKVKHFIGFIVVNLTIFTCSRFLFNARHSPGYRDE</sequence>
<keyword evidence="1" id="KW-0812">Transmembrane</keyword>
<dbReference type="STRING" id="1642646.ING2E5A_2690"/>
<keyword evidence="3" id="KW-1185">Reference proteome</keyword>
<protein>
    <submittedName>
        <fullName evidence="2">Uncharacterized protein</fullName>
    </submittedName>
</protein>
<gene>
    <name evidence="2" type="ORF">ING2E5A_2690</name>
</gene>
<dbReference type="Proteomes" id="UP000178485">
    <property type="component" value="Chromosome i"/>
</dbReference>
<dbReference type="AlphaFoldDB" id="A0A1G4GAB0"/>
<reference evidence="2 3" key="1">
    <citation type="submission" date="2016-08" db="EMBL/GenBank/DDBJ databases">
        <authorList>
            <person name="Seilhamer J.J."/>
        </authorList>
    </citation>
    <scope>NUCLEOTIDE SEQUENCE [LARGE SCALE GENOMIC DNA]</scope>
    <source>
        <strain evidence="2">ING2-E5A</strain>
    </source>
</reference>
<keyword evidence="1" id="KW-1133">Transmembrane helix</keyword>
<feature type="transmembrane region" description="Helical" evidence="1">
    <location>
        <begin position="33"/>
        <end position="51"/>
    </location>
</feature>
<dbReference type="KEGG" id="pmuc:ING2E5A_2690"/>
<name>A0A1G4GAB0_9BACT</name>